<dbReference type="InterPro" id="IPR036866">
    <property type="entry name" value="RibonucZ/Hydroxyglut_hydro"/>
</dbReference>
<proteinExistence type="predicted"/>
<dbReference type="PANTHER" id="PTHR36839:SF1">
    <property type="entry name" value="METALLO-BETA-LACTAMASE FAMILY PROTEIN (AFU_ORTHOLOGUE AFUA_5G12770)"/>
    <property type="match status" value="1"/>
</dbReference>
<protein>
    <submittedName>
        <fullName evidence="2">MBL fold metallo-hydrolase</fullName>
    </submittedName>
</protein>
<organism evidence="2 3">
    <name type="scientific">Mycolicibacter acidiphilus</name>
    <dbReference type="NCBI Taxonomy" id="2835306"/>
    <lineage>
        <taxon>Bacteria</taxon>
        <taxon>Bacillati</taxon>
        <taxon>Actinomycetota</taxon>
        <taxon>Actinomycetes</taxon>
        <taxon>Mycobacteriales</taxon>
        <taxon>Mycobacteriaceae</taxon>
        <taxon>Mycolicibacter</taxon>
    </lineage>
</organism>
<dbReference type="SMART" id="SM00849">
    <property type="entry name" value="Lactamase_B"/>
    <property type="match status" value="1"/>
</dbReference>
<evidence type="ECO:0000259" key="1">
    <source>
        <dbReference type="SMART" id="SM00849"/>
    </source>
</evidence>
<comment type="caution">
    <text evidence="2">The sequence shown here is derived from an EMBL/GenBank/DDBJ whole genome shotgun (WGS) entry which is preliminary data.</text>
</comment>
<feature type="domain" description="Metallo-beta-lactamase" evidence="1">
    <location>
        <begin position="71"/>
        <end position="247"/>
    </location>
</feature>
<keyword evidence="3" id="KW-1185">Reference proteome</keyword>
<dbReference type="PANTHER" id="PTHR36839">
    <property type="entry name" value="METALLO-BETA-LACTAMASE FAMILY PROTEIN (AFU_ORTHOLOGUE AFUA_5G12770)"/>
    <property type="match status" value="1"/>
</dbReference>
<dbReference type="Gene3D" id="3.60.15.10">
    <property type="entry name" value="Ribonuclease Z/Hydroxyacylglutathione hydrolase-like"/>
    <property type="match status" value="1"/>
</dbReference>
<dbReference type="Pfam" id="PF00753">
    <property type="entry name" value="Lactamase_B"/>
    <property type="match status" value="1"/>
</dbReference>
<evidence type="ECO:0000313" key="3">
    <source>
        <dbReference type="Proteomes" id="UP001519535"/>
    </source>
</evidence>
<gene>
    <name evidence="2" type="ORF">KIH27_01475</name>
</gene>
<dbReference type="SUPFAM" id="SSF56281">
    <property type="entry name" value="Metallo-hydrolase/oxidoreductase"/>
    <property type="match status" value="1"/>
</dbReference>
<dbReference type="EMBL" id="JAHCLR010000001">
    <property type="protein sequence ID" value="MBS9532255.1"/>
    <property type="molecule type" value="Genomic_DNA"/>
</dbReference>
<dbReference type="Proteomes" id="UP001519535">
    <property type="component" value="Unassembled WGS sequence"/>
</dbReference>
<sequence length="275" mass="29070">MFAVCRTCGVEHAEPLPVVCAICADDRQWVPADGQHWATLPELTASGVRSTVVELEPGLLGVGAAPAVGIGQFGKLICGAGGNVLWDPPGFLDDAAVTAVRDRGPVTAIVTSHPHMFGAQAAWSHALGSEGRPVPVYVNAADAAWLARPDPVIEYWSGTLDLTPEVSVTQVGGHFPGSAVACWSGGADGRGVLLVGDTIFPNPDRRTVAFLRSYPNRIPLSAAVVQRMADTLAALRFDRIYGLFTNEIDSDAAAVVRFSADRHIAWVRGDHDDLT</sequence>
<reference evidence="2 3" key="1">
    <citation type="submission" date="2021-05" db="EMBL/GenBank/DDBJ databases">
        <title>Mycobacterium acidophilum sp. nov., an extremely acid-tolerant member of the genus Mycobacterium.</title>
        <authorList>
            <person name="Xia J."/>
        </authorList>
    </citation>
    <scope>NUCLEOTIDE SEQUENCE [LARGE SCALE GENOMIC DNA]</scope>
    <source>
        <strain evidence="2 3">M1</strain>
    </source>
</reference>
<accession>A0ABS5RD94</accession>
<dbReference type="InterPro" id="IPR001279">
    <property type="entry name" value="Metallo-B-lactamas"/>
</dbReference>
<dbReference type="RefSeq" id="WP_214091120.1">
    <property type="nucleotide sequence ID" value="NZ_JAHCLR010000001.1"/>
</dbReference>
<name>A0ABS5RD94_9MYCO</name>
<evidence type="ECO:0000313" key="2">
    <source>
        <dbReference type="EMBL" id="MBS9532255.1"/>
    </source>
</evidence>